<sequence>MTRRRLPGTCLAPGCVLGSSAYDQAPSLSTGGRIGHLAWCGLRCARLFGAAALVLAGRQLRDSQLEPALSELASVLLVGSTRMLPIGSVR</sequence>
<dbReference type="Proteomes" id="UP000649753">
    <property type="component" value="Unassembled WGS sequence"/>
</dbReference>
<evidence type="ECO:0000313" key="1">
    <source>
        <dbReference type="EMBL" id="MBE1490954.1"/>
    </source>
</evidence>
<dbReference type="EMBL" id="JADBEB010000001">
    <property type="protein sequence ID" value="MBE1490954.1"/>
    <property type="molecule type" value="Genomic_DNA"/>
</dbReference>
<reference evidence="1" key="1">
    <citation type="submission" date="2020-10" db="EMBL/GenBank/DDBJ databases">
        <title>Sequencing the genomes of 1000 actinobacteria strains.</title>
        <authorList>
            <person name="Klenk H.-P."/>
        </authorList>
    </citation>
    <scope>NUCLEOTIDE SEQUENCE</scope>
    <source>
        <strain evidence="1">DSM 46832</strain>
    </source>
</reference>
<keyword evidence="2" id="KW-1185">Reference proteome</keyword>
<protein>
    <submittedName>
        <fullName evidence="1">Uncharacterized protein</fullName>
    </submittedName>
</protein>
<proteinExistence type="predicted"/>
<organism evidence="1 2">
    <name type="scientific">Plantactinospora soyae</name>
    <dbReference type="NCBI Taxonomy" id="1544732"/>
    <lineage>
        <taxon>Bacteria</taxon>
        <taxon>Bacillati</taxon>
        <taxon>Actinomycetota</taxon>
        <taxon>Actinomycetes</taxon>
        <taxon>Micromonosporales</taxon>
        <taxon>Micromonosporaceae</taxon>
        <taxon>Plantactinospora</taxon>
    </lineage>
</organism>
<comment type="caution">
    <text evidence="1">The sequence shown here is derived from an EMBL/GenBank/DDBJ whole genome shotgun (WGS) entry which is preliminary data.</text>
</comment>
<accession>A0A927MAP7</accession>
<name>A0A927MAP7_9ACTN</name>
<evidence type="ECO:0000313" key="2">
    <source>
        <dbReference type="Proteomes" id="UP000649753"/>
    </source>
</evidence>
<dbReference type="AlphaFoldDB" id="A0A927MAP7"/>
<gene>
    <name evidence="1" type="ORF">H4W31_006592</name>
</gene>